<dbReference type="InterPro" id="IPR040383">
    <property type="entry name" value="HAKAI/CBLL2"/>
</dbReference>
<accession>A0A814FBY5</accession>
<evidence type="ECO:0000256" key="5">
    <source>
        <dbReference type="ARBA" id="ARBA00041081"/>
    </source>
</evidence>
<dbReference type="GO" id="GO:0008270">
    <property type="term" value="F:zinc ion binding"/>
    <property type="evidence" value="ECO:0007669"/>
    <property type="project" value="UniProtKB-KW"/>
</dbReference>
<organism evidence="10 13">
    <name type="scientific">Didymodactylos carnosus</name>
    <dbReference type="NCBI Taxonomy" id="1234261"/>
    <lineage>
        <taxon>Eukaryota</taxon>
        <taxon>Metazoa</taxon>
        <taxon>Spiralia</taxon>
        <taxon>Gnathifera</taxon>
        <taxon>Rotifera</taxon>
        <taxon>Eurotatoria</taxon>
        <taxon>Bdelloidea</taxon>
        <taxon>Philodinida</taxon>
        <taxon>Philodinidae</taxon>
        <taxon>Didymodactylos</taxon>
    </lineage>
</organism>
<keyword evidence="13" id="KW-1185">Reference proteome</keyword>
<dbReference type="Proteomes" id="UP000681722">
    <property type="component" value="Unassembled WGS sequence"/>
</dbReference>
<feature type="region of interest" description="Disordered" evidence="7">
    <location>
        <begin position="198"/>
        <end position="268"/>
    </location>
</feature>
<feature type="region of interest" description="Disordered" evidence="7">
    <location>
        <begin position="1"/>
        <end position="87"/>
    </location>
</feature>
<dbReference type="EMBL" id="CAJNOQ010002789">
    <property type="protein sequence ID" value="CAF0978594.1"/>
    <property type="molecule type" value="Genomic_DNA"/>
</dbReference>
<dbReference type="AlphaFoldDB" id="A0A814FBY5"/>
<feature type="region of interest" description="Disordered" evidence="7">
    <location>
        <begin position="292"/>
        <end position="319"/>
    </location>
</feature>
<evidence type="ECO:0000259" key="8">
    <source>
        <dbReference type="PROSITE" id="PS50089"/>
    </source>
</evidence>
<dbReference type="Proteomes" id="UP000677228">
    <property type="component" value="Unassembled WGS sequence"/>
</dbReference>
<evidence type="ECO:0000256" key="3">
    <source>
        <dbReference type="ARBA" id="ARBA00022833"/>
    </source>
</evidence>
<dbReference type="Gene3D" id="6.10.140.2210">
    <property type="match status" value="1"/>
</dbReference>
<protein>
    <recommendedName>
        <fullName evidence="5">E3 ubiquitin-protein ligase Hakai</fullName>
    </recommendedName>
</protein>
<dbReference type="InterPro" id="IPR001841">
    <property type="entry name" value="Znf_RING"/>
</dbReference>
<gene>
    <name evidence="10" type="ORF">GPM918_LOCUS12627</name>
    <name evidence="9" type="ORF">OVA965_LOCUS5376</name>
    <name evidence="12" type="ORF">SRO942_LOCUS12627</name>
    <name evidence="11" type="ORF">TMI583_LOCUS5374</name>
</gene>
<feature type="compositionally biased region" description="Polar residues" evidence="7">
    <location>
        <begin position="1"/>
        <end position="24"/>
    </location>
</feature>
<feature type="compositionally biased region" description="Polar residues" evidence="7">
    <location>
        <begin position="207"/>
        <end position="251"/>
    </location>
</feature>
<dbReference type="InterPro" id="IPR013083">
    <property type="entry name" value="Znf_RING/FYVE/PHD"/>
</dbReference>
<evidence type="ECO:0000313" key="12">
    <source>
        <dbReference type="EMBL" id="CAF3751355.1"/>
    </source>
</evidence>
<comment type="similarity">
    <text evidence="4">Belongs to the Hakai family.</text>
</comment>
<dbReference type="EMBL" id="CAJOBA010001507">
    <property type="protein sequence ID" value="CAF3599649.1"/>
    <property type="molecule type" value="Genomic_DNA"/>
</dbReference>
<dbReference type="InterPro" id="IPR017907">
    <property type="entry name" value="Znf_RING_CS"/>
</dbReference>
<dbReference type="GO" id="GO:0061630">
    <property type="term" value="F:ubiquitin protein ligase activity"/>
    <property type="evidence" value="ECO:0007669"/>
    <property type="project" value="InterPro"/>
</dbReference>
<dbReference type="PROSITE" id="PS50089">
    <property type="entry name" value="ZF_RING_2"/>
    <property type="match status" value="1"/>
</dbReference>
<name>A0A814FBY5_9BILA</name>
<evidence type="ECO:0000256" key="6">
    <source>
        <dbReference type="PROSITE-ProRule" id="PRU00175"/>
    </source>
</evidence>
<dbReference type="Pfam" id="PF18408">
    <property type="entry name" value="zf_Hakai"/>
    <property type="match status" value="1"/>
</dbReference>
<proteinExistence type="inferred from homology"/>
<evidence type="ECO:0000256" key="7">
    <source>
        <dbReference type="SAM" id="MobiDB-lite"/>
    </source>
</evidence>
<keyword evidence="1" id="KW-0479">Metal-binding</keyword>
<evidence type="ECO:0000256" key="1">
    <source>
        <dbReference type="ARBA" id="ARBA00022723"/>
    </source>
</evidence>
<keyword evidence="2 6" id="KW-0863">Zinc-finger</keyword>
<dbReference type="PROSITE" id="PS00518">
    <property type="entry name" value="ZF_RING_1"/>
    <property type="match status" value="1"/>
</dbReference>
<reference evidence="10" key="1">
    <citation type="submission" date="2021-02" db="EMBL/GenBank/DDBJ databases">
        <authorList>
            <person name="Nowell W R."/>
        </authorList>
    </citation>
    <scope>NUCLEOTIDE SEQUENCE</scope>
</reference>
<evidence type="ECO:0000313" key="10">
    <source>
        <dbReference type="EMBL" id="CAF0978594.1"/>
    </source>
</evidence>
<feature type="compositionally biased region" description="Pro residues" evidence="7">
    <location>
        <begin position="253"/>
        <end position="263"/>
    </location>
</feature>
<dbReference type="PANTHER" id="PTHR13480">
    <property type="entry name" value="E3 UBIQUITIN-PROTEIN LIGASE HAKAI-RELATED"/>
    <property type="match status" value="1"/>
</dbReference>
<evidence type="ECO:0000313" key="9">
    <source>
        <dbReference type="EMBL" id="CAF0815573.1"/>
    </source>
</evidence>
<feature type="compositionally biased region" description="Pro residues" evidence="7">
    <location>
        <begin position="298"/>
        <end position="307"/>
    </location>
</feature>
<dbReference type="GO" id="GO:0030155">
    <property type="term" value="P:regulation of cell adhesion"/>
    <property type="evidence" value="ECO:0007669"/>
    <property type="project" value="TreeGrafter"/>
</dbReference>
<evidence type="ECO:0000256" key="2">
    <source>
        <dbReference type="ARBA" id="ARBA00022771"/>
    </source>
</evidence>
<dbReference type="EMBL" id="CAJOBC010002789">
    <property type="protein sequence ID" value="CAF3751355.1"/>
    <property type="molecule type" value="Genomic_DNA"/>
</dbReference>
<sequence>MGHVDGQQQMSTLRHESASSGSTGKRTKRRSPSNSSSRDSDYRHDERLKSRRRSSSHDRDSSSSSSDGDREEDESIEEDDATESDRSSLSSVKEVIRWDYRINLIGRRVKDTKAFCCFSCAYPVLVAGRLLPCKHVFCLQCAQKCKNDRRNCSKCNDAINDLEKIEAKNLIMCLYGGHRNSHDVCLRGYTSQRDLNAHVKRRHERNSGTNISTPSVNESLSPRSQQKDNFSNYPQPTGHIPSQSNVSQQQAPPSHPTRLPPPTLAGLDSLSNNLYDPLALFHQNDHFPRAPMLSGVAPLPPPPPPLPFVGSTSQTTQPPLRYPTPHNQYPQIPGSYLQPPLQTSHVFTNPQPHQYY</sequence>
<dbReference type="EMBL" id="CAJNOK010001507">
    <property type="protein sequence ID" value="CAF0815573.1"/>
    <property type="molecule type" value="Genomic_DNA"/>
</dbReference>
<dbReference type="InterPro" id="IPR041042">
    <property type="entry name" value="Znf_Hakai"/>
</dbReference>
<evidence type="ECO:0000313" key="13">
    <source>
        <dbReference type="Proteomes" id="UP000663829"/>
    </source>
</evidence>
<comment type="caution">
    <text evidence="10">The sequence shown here is derived from an EMBL/GenBank/DDBJ whole genome shotgun (WGS) entry which is preliminary data.</text>
</comment>
<dbReference type="PANTHER" id="PTHR13480:SF0">
    <property type="entry name" value="E3 UBIQUITIN-PROTEIN LIGASE HAKAI"/>
    <property type="match status" value="1"/>
</dbReference>
<feature type="domain" description="RING-type" evidence="8">
    <location>
        <begin position="117"/>
        <end position="156"/>
    </location>
</feature>
<dbReference type="Proteomes" id="UP000682733">
    <property type="component" value="Unassembled WGS sequence"/>
</dbReference>
<feature type="compositionally biased region" description="Acidic residues" evidence="7">
    <location>
        <begin position="69"/>
        <end position="82"/>
    </location>
</feature>
<dbReference type="OrthoDB" id="547746at2759"/>
<dbReference type="SUPFAM" id="SSF57850">
    <property type="entry name" value="RING/U-box"/>
    <property type="match status" value="1"/>
</dbReference>
<dbReference type="GO" id="GO:0016567">
    <property type="term" value="P:protein ubiquitination"/>
    <property type="evidence" value="ECO:0007669"/>
    <property type="project" value="InterPro"/>
</dbReference>
<evidence type="ECO:0000256" key="4">
    <source>
        <dbReference type="ARBA" id="ARBA00038499"/>
    </source>
</evidence>
<keyword evidence="3" id="KW-0862">Zinc</keyword>
<evidence type="ECO:0000313" key="11">
    <source>
        <dbReference type="EMBL" id="CAF3599649.1"/>
    </source>
</evidence>
<dbReference type="Gene3D" id="3.30.40.10">
    <property type="entry name" value="Zinc/RING finger domain, C3HC4 (zinc finger)"/>
    <property type="match status" value="1"/>
</dbReference>
<dbReference type="Proteomes" id="UP000663829">
    <property type="component" value="Unassembled WGS sequence"/>
</dbReference>
<feature type="compositionally biased region" description="Basic and acidic residues" evidence="7">
    <location>
        <begin position="38"/>
        <end position="48"/>
    </location>
</feature>